<feature type="region of interest" description="Disordered" evidence="1">
    <location>
        <begin position="81"/>
        <end position="109"/>
    </location>
</feature>
<dbReference type="Gene3D" id="3.30.70.20">
    <property type="match status" value="1"/>
</dbReference>
<gene>
    <name evidence="2" type="ORF">DCK97_07585</name>
</gene>
<comment type="caution">
    <text evidence="2">The sequence shown here is derived from an EMBL/GenBank/DDBJ whole genome shotgun (WGS) entry which is preliminary data.</text>
</comment>
<reference evidence="2 3" key="1">
    <citation type="journal article" date="2018" name="Nat. Biotechnol.">
        <title>A standardized bacterial taxonomy based on genome phylogeny substantially revises the tree of life.</title>
        <authorList>
            <person name="Parks D.H."/>
            <person name="Chuvochina M."/>
            <person name="Waite D.W."/>
            <person name="Rinke C."/>
            <person name="Skarshewski A."/>
            <person name="Chaumeil P.A."/>
            <person name="Hugenholtz P."/>
        </authorList>
    </citation>
    <scope>NUCLEOTIDE SEQUENCE [LARGE SCALE GENOMIC DNA]</scope>
    <source>
        <strain evidence="2">UBA8739</strain>
    </source>
</reference>
<dbReference type="EMBL" id="DMAI01000121">
    <property type="protein sequence ID" value="HAE47267.1"/>
    <property type="molecule type" value="Genomic_DNA"/>
</dbReference>
<evidence type="ECO:0000313" key="2">
    <source>
        <dbReference type="EMBL" id="HAE47267.1"/>
    </source>
</evidence>
<dbReference type="PANTHER" id="PTHR42783:SF3">
    <property type="entry name" value="GLUTAMATE SYNTHASE [NADPH] SMALL CHAIN-RELATED"/>
    <property type="match status" value="1"/>
</dbReference>
<protein>
    <recommendedName>
        <fullName evidence="4">4Fe-4S ferredoxin-type domain-containing protein</fullName>
    </recommendedName>
</protein>
<dbReference type="SUPFAM" id="SSF54862">
    <property type="entry name" value="4Fe-4S ferredoxins"/>
    <property type="match status" value="1"/>
</dbReference>
<evidence type="ECO:0000256" key="1">
    <source>
        <dbReference type="SAM" id="MobiDB-lite"/>
    </source>
</evidence>
<dbReference type="AlphaFoldDB" id="A0A3B9IIZ1"/>
<evidence type="ECO:0000313" key="3">
    <source>
        <dbReference type="Proteomes" id="UP000257706"/>
    </source>
</evidence>
<evidence type="ECO:0008006" key="4">
    <source>
        <dbReference type="Google" id="ProtNLM"/>
    </source>
</evidence>
<dbReference type="PANTHER" id="PTHR42783">
    <property type="entry name" value="GLUTAMATE SYNTHASE [NADPH] SMALL CHAIN"/>
    <property type="match status" value="1"/>
</dbReference>
<proteinExistence type="predicted"/>
<sequence length="109" mass="11685">MEKCTYCVQRISDARIKAKIDGRPIGDGEVVTACQQACPTRAITFGNIADPGAEVTRQKTGPRNYALLEEANTWPRTTYLARIEEPDETGPGETAPGESREGSEGEGAG</sequence>
<accession>A0A3B9IIZ1</accession>
<name>A0A3B9IIZ1_9PROT</name>
<organism evidence="2 3">
    <name type="scientific">Tistrella mobilis</name>
    <dbReference type="NCBI Taxonomy" id="171437"/>
    <lineage>
        <taxon>Bacteria</taxon>
        <taxon>Pseudomonadati</taxon>
        <taxon>Pseudomonadota</taxon>
        <taxon>Alphaproteobacteria</taxon>
        <taxon>Geminicoccales</taxon>
        <taxon>Geminicoccaceae</taxon>
        <taxon>Tistrella</taxon>
    </lineage>
</organism>
<dbReference type="Proteomes" id="UP000257706">
    <property type="component" value="Unassembled WGS sequence"/>
</dbReference>